<organism evidence="1 2">
    <name type="scientific">Haemonchus contortus</name>
    <name type="common">Barber pole worm</name>
    <dbReference type="NCBI Taxonomy" id="6289"/>
    <lineage>
        <taxon>Eukaryota</taxon>
        <taxon>Metazoa</taxon>
        <taxon>Ecdysozoa</taxon>
        <taxon>Nematoda</taxon>
        <taxon>Chromadorea</taxon>
        <taxon>Rhabditida</taxon>
        <taxon>Rhabditina</taxon>
        <taxon>Rhabditomorpha</taxon>
        <taxon>Strongyloidea</taxon>
        <taxon>Trichostrongylidae</taxon>
        <taxon>Haemonchus</taxon>
    </lineage>
</organism>
<keyword evidence="1" id="KW-1185">Reference proteome</keyword>
<dbReference type="Proteomes" id="UP000025227">
    <property type="component" value="Unplaced"/>
</dbReference>
<accession>A0A7I4YFY1</accession>
<dbReference type="OMA" id="RVFFHDS"/>
<evidence type="ECO:0000313" key="1">
    <source>
        <dbReference type="Proteomes" id="UP000025227"/>
    </source>
</evidence>
<proteinExistence type="predicted"/>
<dbReference type="WBParaSite" id="HCON_00085550-00001">
    <property type="protein sequence ID" value="HCON_00085550-00001"/>
    <property type="gene ID" value="HCON_00085550"/>
</dbReference>
<dbReference type="OrthoDB" id="5889407at2759"/>
<protein>
    <submittedName>
        <fullName evidence="2">Dynein light chain</fullName>
    </submittedName>
</protein>
<sequence length="90" mass="9707">MAAISADVVKNTDILPDTQSAADDVVVQLKLTMAPVVSMQGDGDDSTHAADDVDTVVVDPTTQGKYLCTFFGRVFFHDSLFGVYFFGKKN</sequence>
<reference evidence="2" key="1">
    <citation type="submission" date="2020-12" db="UniProtKB">
        <authorList>
            <consortium name="WormBaseParasite"/>
        </authorList>
    </citation>
    <scope>IDENTIFICATION</scope>
    <source>
        <strain evidence="2">MHco3</strain>
    </source>
</reference>
<name>A0A7I4YFY1_HAECO</name>
<dbReference type="AlphaFoldDB" id="A0A7I4YFY1"/>
<evidence type="ECO:0000313" key="2">
    <source>
        <dbReference type="WBParaSite" id="HCON_00085550-00001"/>
    </source>
</evidence>